<evidence type="ECO:0000256" key="5">
    <source>
        <dbReference type="ARBA" id="ARBA00022833"/>
    </source>
</evidence>
<dbReference type="RefSeq" id="WP_215338953.1">
    <property type="nucleotide sequence ID" value="NZ_JAGSGD010000001.1"/>
</dbReference>
<dbReference type="InterPro" id="IPR016047">
    <property type="entry name" value="M23ase_b-sheet_dom"/>
</dbReference>
<keyword evidence="3" id="KW-0479">Metal-binding</keyword>
<organism evidence="9 10">
    <name type="scientific">Phenylobacterium glaciei</name>
    <dbReference type="NCBI Taxonomy" id="2803784"/>
    <lineage>
        <taxon>Bacteria</taxon>
        <taxon>Pseudomonadati</taxon>
        <taxon>Pseudomonadota</taxon>
        <taxon>Alphaproteobacteria</taxon>
        <taxon>Caulobacterales</taxon>
        <taxon>Caulobacteraceae</taxon>
        <taxon>Phenylobacterium</taxon>
    </lineage>
</organism>
<keyword evidence="5" id="KW-0862">Zinc</keyword>
<dbReference type="AlphaFoldDB" id="A0A941HUQ7"/>
<evidence type="ECO:0000256" key="1">
    <source>
        <dbReference type="ARBA" id="ARBA00001947"/>
    </source>
</evidence>
<dbReference type="Gene3D" id="2.70.70.10">
    <property type="entry name" value="Glucose Permease (Domain IIA)"/>
    <property type="match status" value="1"/>
</dbReference>
<feature type="domain" description="M23ase beta-sheet core" evidence="8">
    <location>
        <begin position="300"/>
        <end position="397"/>
    </location>
</feature>
<evidence type="ECO:0000256" key="6">
    <source>
        <dbReference type="ARBA" id="ARBA00023049"/>
    </source>
</evidence>
<dbReference type="PANTHER" id="PTHR21666:SF288">
    <property type="entry name" value="CELL DIVISION PROTEIN YTFB"/>
    <property type="match status" value="1"/>
</dbReference>
<reference evidence="9" key="1">
    <citation type="submission" date="2021-04" db="EMBL/GenBank/DDBJ databases">
        <title>Draft genome assembly of strain Phenylobacterium sp. 20VBR1 using MiniION and Illumina platforms.</title>
        <authorList>
            <person name="Thomas F.A."/>
            <person name="Krishnan K.P."/>
            <person name="Sinha R.K."/>
        </authorList>
    </citation>
    <scope>NUCLEOTIDE SEQUENCE</scope>
    <source>
        <strain evidence="9">20VBR1</strain>
    </source>
</reference>
<sequence length="458" mass="49060">MHEFDPRRPTLRLAPRLLVGVAGFAALALGWKLTAAEATAPTPPPLDPAAISALQHAAFTQAEAQPGFTRPENIAVKIQPGETFEAAVLRAGVAPDEARQAVETLGEAMDTVHIKAGMAFDAAIAKPRGQRGPARLIGLSLRTGPATAVTVSRTFDGALRLREMEEKIRDETTVAQGAITGSLYESASRLGATSSITAQMVKLFSHKIDFDRDIKPGDKFELVFDRKVTESGRTVETGDLEYAEIKGIRFYRFVMPGGSVEYLDDAGKNIKGFLLRTPVDGARMTSTFGMRRHPILGYNRMHQGIDFGAGMGTPVLAAGDGVVVEARRWGGYGNWLRIRHSNGWETGYGHLSRYAKGLKPGMHVSQGQLVAYVGSTGASTGPHLHYETWLKGARVNPVGVKVPTGTVLAGAQLAAFRAQKAHIDHLVDQGESADAARDDGAPQKLASADPIKVAGLRR</sequence>
<evidence type="ECO:0000313" key="9">
    <source>
        <dbReference type="EMBL" id="MBR7618919.1"/>
    </source>
</evidence>
<name>A0A941HUQ7_9CAUL</name>
<dbReference type="GO" id="GO:0006508">
    <property type="term" value="P:proteolysis"/>
    <property type="evidence" value="ECO:0007669"/>
    <property type="project" value="UniProtKB-KW"/>
</dbReference>
<evidence type="ECO:0000256" key="3">
    <source>
        <dbReference type="ARBA" id="ARBA00022723"/>
    </source>
</evidence>
<evidence type="ECO:0000256" key="7">
    <source>
        <dbReference type="SAM" id="MobiDB-lite"/>
    </source>
</evidence>
<evidence type="ECO:0000313" key="10">
    <source>
        <dbReference type="Proteomes" id="UP000622580"/>
    </source>
</evidence>
<dbReference type="SUPFAM" id="SSF51261">
    <property type="entry name" value="Duplicated hybrid motif"/>
    <property type="match status" value="1"/>
</dbReference>
<dbReference type="PANTHER" id="PTHR21666">
    <property type="entry name" value="PEPTIDASE-RELATED"/>
    <property type="match status" value="1"/>
</dbReference>
<keyword evidence="6" id="KW-0482">Metalloprotease</keyword>
<gene>
    <name evidence="9" type="ORF">JKL49_05910</name>
</gene>
<dbReference type="InterPro" id="IPR050570">
    <property type="entry name" value="Cell_wall_metabolism_enzyme"/>
</dbReference>
<keyword evidence="10" id="KW-1185">Reference proteome</keyword>
<dbReference type="GO" id="GO:0004222">
    <property type="term" value="F:metalloendopeptidase activity"/>
    <property type="evidence" value="ECO:0007669"/>
    <property type="project" value="TreeGrafter"/>
</dbReference>
<dbReference type="Pfam" id="PF01551">
    <property type="entry name" value="Peptidase_M23"/>
    <property type="match status" value="1"/>
</dbReference>
<keyword evidence="4" id="KW-0378">Hydrolase</keyword>
<dbReference type="GO" id="GO:0046872">
    <property type="term" value="F:metal ion binding"/>
    <property type="evidence" value="ECO:0007669"/>
    <property type="project" value="UniProtKB-KW"/>
</dbReference>
<keyword evidence="2" id="KW-0645">Protease</keyword>
<dbReference type="CDD" id="cd12797">
    <property type="entry name" value="M23_peptidase"/>
    <property type="match status" value="1"/>
</dbReference>
<evidence type="ECO:0000259" key="8">
    <source>
        <dbReference type="Pfam" id="PF01551"/>
    </source>
</evidence>
<feature type="region of interest" description="Disordered" evidence="7">
    <location>
        <begin position="429"/>
        <end position="458"/>
    </location>
</feature>
<feature type="compositionally biased region" description="Basic and acidic residues" evidence="7">
    <location>
        <begin position="429"/>
        <end position="441"/>
    </location>
</feature>
<accession>A0A941HUQ7</accession>
<proteinExistence type="predicted"/>
<comment type="caution">
    <text evidence="9">The sequence shown here is derived from an EMBL/GenBank/DDBJ whole genome shotgun (WGS) entry which is preliminary data.</text>
</comment>
<protein>
    <submittedName>
        <fullName evidence="9">M23 family metallopeptidase</fullName>
    </submittedName>
</protein>
<dbReference type="EMBL" id="JAGSGD010000001">
    <property type="protein sequence ID" value="MBR7618919.1"/>
    <property type="molecule type" value="Genomic_DNA"/>
</dbReference>
<evidence type="ECO:0000256" key="4">
    <source>
        <dbReference type="ARBA" id="ARBA00022801"/>
    </source>
</evidence>
<dbReference type="Gene3D" id="3.10.450.350">
    <property type="match status" value="1"/>
</dbReference>
<dbReference type="Proteomes" id="UP000622580">
    <property type="component" value="Unassembled WGS sequence"/>
</dbReference>
<evidence type="ECO:0000256" key="2">
    <source>
        <dbReference type="ARBA" id="ARBA00022670"/>
    </source>
</evidence>
<comment type="cofactor">
    <cofactor evidence="1">
        <name>Zn(2+)</name>
        <dbReference type="ChEBI" id="CHEBI:29105"/>
    </cofactor>
</comment>
<dbReference type="InterPro" id="IPR011055">
    <property type="entry name" value="Dup_hybrid_motif"/>
</dbReference>